<dbReference type="InterPro" id="IPR005151">
    <property type="entry name" value="Tail-specific_protease"/>
</dbReference>
<dbReference type="PROSITE" id="PS51257">
    <property type="entry name" value="PROKAR_LIPOPROTEIN"/>
    <property type="match status" value="1"/>
</dbReference>
<dbReference type="Pfam" id="PF18294">
    <property type="entry name" value="Pept_S41_N"/>
    <property type="match status" value="1"/>
</dbReference>
<dbReference type="SUPFAM" id="SSF50156">
    <property type="entry name" value="PDZ domain-like"/>
    <property type="match status" value="1"/>
</dbReference>
<dbReference type="PROSITE" id="PS50106">
    <property type="entry name" value="PDZ"/>
    <property type="match status" value="1"/>
</dbReference>
<protein>
    <recommendedName>
        <fullName evidence="2">PDZ domain-containing protein</fullName>
    </recommendedName>
</protein>
<dbReference type="PANTHER" id="PTHR32060">
    <property type="entry name" value="TAIL-SPECIFIC PROTEASE"/>
    <property type="match status" value="1"/>
</dbReference>
<dbReference type="Pfam" id="PF03572">
    <property type="entry name" value="Peptidase_S41"/>
    <property type="match status" value="1"/>
</dbReference>
<dbReference type="GO" id="GO:0007165">
    <property type="term" value="P:signal transduction"/>
    <property type="evidence" value="ECO:0007669"/>
    <property type="project" value="TreeGrafter"/>
</dbReference>
<dbReference type="AlphaFoldDB" id="A0A399T2S6"/>
<dbReference type="InterPro" id="IPR036034">
    <property type="entry name" value="PDZ_sf"/>
</dbReference>
<evidence type="ECO:0000259" key="2">
    <source>
        <dbReference type="PROSITE" id="PS50106"/>
    </source>
</evidence>
<dbReference type="PANTHER" id="PTHR32060:SF30">
    <property type="entry name" value="CARBOXY-TERMINAL PROCESSING PROTEASE CTPA"/>
    <property type="match status" value="1"/>
</dbReference>
<feature type="chain" id="PRO_5017239888" description="PDZ domain-containing protein" evidence="1">
    <location>
        <begin position="20"/>
        <end position="475"/>
    </location>
</feature>
<dbReference type="GO" id="GO:0004175">
    <property type="term" value="F:endopeptidase activity"/>
    <property type="evidence" value="ECO:0007669"/>
    <property type="project" value="TreeGrafter"/>
</dbReference>
<dbReference type="GO" id="GO:0006508">
    <property type="term" value="P:proteolysis"/>
    <property type="evidence" value="ECO:0007669"/>
    <property type="project" value="InterPro"/>
</dbReference>
<keyword evidence="1" id="KW-0732">Signal</keyword>
<dbReference type="GO" id="GO:0030288">
    <property type="term" value="C:outer membrane-bounded periplasmic space"/>
    <property type="evidence" value="ECO:0007669"/>
    <property type="project" value="TreeGrafter"/>
</dbReference>
<dbReference type="Gene3D" id="3.90.226.10">
    <property type="entry name" value="2-enoyl-CoA Hydratase, Chain A, domain 1"/>
    <property type="match status" value="1"/>
</dbReference>
<dbReference type="SMART" id="SM00245">
    <property type="entry name" value="TSPc"/>
    <property type="match status" value="1"/>
</dbReference>
<reference evidence="3 4" key="1">
    <citation type="submission" date="2018-08" db="EMBL/GenBank/DDBJ databases">
        <title>Pallidiluteibacterium maritimus gen. nov., sp. nov., isolated from coastal sediment.</title>
        <authorList>
            <person name="Zhou L.Y."/>
        </authorList>
    </citation>
    <scope>NUCLEOTIDE SEQUENCE [LARGE SCALE GENOMIC DNA]</scope>
    <source>
        <strain evidence="3 4">XSD2</strain>
    </source>
</reference>
<dbReference type="InterPro" id="IPR029045">
    <property type="entry name" value="ClpP/crotonase-like_dom_sf"/>
</dbReference>
<dbReference type="InterPro" id="IPR001478">
    <property type="entry name" value="PDZ"/>
</dbReference>
<evidence type="ECO:0000313" key="3">
    <source>
        <dbReference type="EMBL" id="RIJ50700.1"/>
    </source>
</evidence>
<keyword evidence="4" id="KW-1185">Reference proteome</keyword>
<dbReference type="EMBL" id="QWGR01000001">
    <property type="protein sequence ID" value="RIJ50700.1"/>
    <property type="molecule type" value="Genomic_DNA"/>
</dbReference>
<evidence type="ECO:0000256" key="1">
    <source>
        <dbReference type="SAM" id="SignalP"/>
    </source>
</evidence>
<evidence type="ECO:0000313" key="4">
    <source>
        <dbReference type="Proteomes" id="UP000265926"/>
    </source>
</evidence>
<dbReference type="GO" id="GO:0008236">
    <property type="term" value="F:serine-type peptidase activity"/>
    <property type="evidence" value="ECO:0007669"/>
    <property type="project" value="InterPro"/>
</dbReference>
<dbReference type="Gene3D" id="2.30.42.10">
    <property type="match status" value="1"/>
</dbReference>
<organism evidence="3 4">
    <name type="scientific">Maribellus luteus</name>
    <dbReference type="NCBI Taxonomy" id="2305463"/>
    <lineage>
        <taxon>Bacteria</taxon>
        <taxon>Pseudomonadati</taxon>
        <taxon>Bacteroidota</taxon>
        <taxon>Bacteroidia</taxon>
        <taxon>Marinilabiliales</taxon>
        <taxon>Prolixibacteraceae</taxon>
        <taxon>Maribellus</taxon>
    </lineage>
</organism>
<dbReference type="SUPFAM" id="SSF52096">
    <property type="entry name" value="ClpP/crotonase"/>
    <property type="match status" value="1"/>
</dbReference>
<feature type="domain" description="PDZ" evidence="2">
    <location>
        <begin position="90"/>
        <end position="175"/>
    </location>
</feature>
<accession>A0A399T2S6</accession>
<dbReference type="Proteomes" id="UP000265926">
    <property type="component" value="Unassembled WGS sequence"/>
</dbReference>
<dbReference type="Gene3D" id="3.30.750.170">
    <property type="match status" value="1"/>
</dbReference>
<sequence>MKNWQKIFLLMLLPLGVFVGCGEEEVPDPGPIIPELTLNINKFIYDVMSDVYLWYNKLPNIDYQKEADSKDYFEKLLYTEDKWSFITDDVEALENSFHGVEKTFGWSLAFGKFSNTGNLFAIVEYVYPNTPAAIAGLKRGDIVVLLNDADITKTNYTDLIYGESIKITLGILGQGGISLGNSVNMTALELNLNPVLKTAVVEEGGRKIGYMFYAQYISDYNNAIDTALQSLMNQNITDLVLDLRYNPGGTVTAAQYLCSSLAPIEFVNGKDKLVTFQWNDKYQNYWISKQRTDQIQVDFTDTVAVKMDLDNLYILTGDGTASASELTITGLSAYMGVTTVGDTTYGKYTASITLKPEDLYERESYYSDFDNWGLQPIILRYANALGVTDFKDGFVPDILVYDDLLNAYPLGDVNDPLFKAAIEDITGSVITAKKSAEARNIPYQLFDRGFSKYDKNKRNLLIDDASSEEIKEQLK</sequence>
<comment type="caution">
    <text evidence="3">The sequence shown here is derived from an EMBL/GenBank/DDBJ whole genome shotgun (WGS) entry which is preliminary data.</text>
</comment>
<feature type="signal peptide" evidence="1">
    <location>
        <begin position="1"/>
        <end position="19"/>
    </location>
</feature>
<dbReference type="CDD" id="cd07561">
    <property type="entry name" value="Peptidase_S41_CPP_like"/>
    <property type="match status" value="1"/>
</dbReference>
<name>A0A399T2S6_9BACT</name>
<dbReference type="InterPro" id="IPR041613">
    <property type="entry name" value="Pept_S41_N"/>
</dbReference>
<proteinExistence type="predicted"/>
<gene>
    <name evidence="3" type="ORF">D1614_01870</name>
</gene>
<dbReference type="OrthoDB" id="7168509at2"/>